<sequence length="169" mass="18666">MVAGAFPLFKLMSLAAKQLSKPIANAIKSGAKQSPVFRTYVCVIPGQGFHWLETTVKMRLMGHIGPSKIKPLNEEVAVNLAAELLGEGFLFAVGVGTLLFEYRRGIKKDERKEDEQNRHLAELEDKMSEIGLLIETQAAEIRELNRMVQGLRGSSDKPGKSEDTKALKT</sequence>
<gene>
    <name evidence="5" type="primary">LOC116297024</name>
</gene>
<protein>
    <submittedName>
        <fullName evidence="5">Optic atrophy 3 protein homolog</fullName>
    </submittedName>
</protein>
<reference evidence="5" key="1">
    <citation type="submission" date="2025-08" db="UniProtKB">
        <authorList>
            <consortium name="RefSeq"/>
        </authorList>
    </citation>
    <scope>IDENTIFICATION</scope>
</reference>
<dbReference type="OrthoDB" id="2129069at2759"/>
<dbReference type="InterPro" id="IPR010754">
    <property type="entry name" value="OPA3-like"/>
</dbReference>
<dbReference type="Proteomes" id="UP000515163">
    <property type="component" value="Unplaced"/>
</dbReference>
<feature type="region of interest" description="Disordered" evidence="3">
    <location>
        <begin position="149"/>
        <end position="169"/>
    </location>
</feature>
<evidence type="ECO:0000313" key="5">
    <source>
        <dbReference type="RefSeq" id="XP_031561009.1"/>
    </source>
</evidence>
<dbReference type="KEGG" id="aten:116297024"/>
<dbReference type="RefSeq" id="XP_031561009.1">
    <property type="nucleotide sequence ID" value="XM_031705149.1"/>
</dbReference>
<dbReference type="AlphaFoldDB" id="A0A6P8HXA6"/>
<organism evidence="4 5">
    <name type="scientific">Actinia tenebrosa</name>
    <name type="common">Australian red waratah sea anemone</name>
    <dbReference type="NCBI Taxonomy" id="6105"/>
    <lineage>
        <taxon>Eukaryota</taxon>
        <taxon>Metazoa</taxon>
        <taxon>Cnidaria</taxon>
        <taxon>Anthozoa</taxon>
        <taxon>Hexacorallia</taxon>
        <taxon>Actiniaria</taxon>
        <taxon>Actiniidae</taxon>
        <taxon>Actinia</taxon>
    </lineage>
</organism>
<dbReference type="PANTHER" id="PTHR12499">
    <property type="entry name" value="OPTIC ATROPHY 3 PROTEIN OPA3"/>
    <property type="match status" value="1"/>
</dbReference>
<dbReference type="InParanoid" id="A0A6P8HXA6"/>
<dbReference type="FunCoup" id="A0A6P8HXA6">
    <property type="interactions" value="727"/>
</dbReference>
<dbReference type="Pfam" id="PF07047">
    <property type="entry name" value="OPA3"/>
    <property type="match status" value="1"/>
</dbReference>
<accession>A0A6P8HXA6</accession>
<dbReference type="GeneID" id="116297024"/>
<dbReference type="GO" id="GO:0019216">
    <property type="term" value="P:regulation of lipid metabolic process"/>
    <property type="evidence" value="ECO:0007669"/>
    <property type="project" value="TreeGrafter"/>
</dbReference>
<name>A0A6P8HXA6_ACTTE</name>
<proteinExistence type="inferred from homology"/>
<dbReference type="PANTHER" id="PTHR12499:SF0">
    <property type="entry name" value="OPTIC ATROPHY 3 PROTEIN"/>
    <property type="match status" value="1"/>
</dbReference>
<comment type="similarity">
    <text evidence="1">Belongs to the OPA3 family.</text>
</comment>
<dbReference type="GO" id="GO:0005739">
    <property type="term" value="C:mitochondrion"/>
    <property type="evidence" value="ECO:0007669"/>
    <property type="project" value="TreeGrafter"/>
</dbReference>
<evidence type="ECO:0000256" key="3">
    <source>
        <dbReference type="SAM" id="MobiDB-lite"/>
    </source>
</evidence>
<evidence type="ECO:0000256" key="2">
    <source>
        <dbReference type="ARBA" id="ARBA00023054"/>
    </source>
</evidence>
<evidence type="ECO:0000313" key="4">
    <source>
        <dbReference type="Proteomes" id="UP000515163"/>
    </source>
</evidence>
<evidence type="ECO:0000256" key="1">
    <source>
        <dbReference type="ARBA" id="ARBA00007584"/>
    </source>
</evidence>
<keyword evidence="4" id="KW-1185">Reference proteome</keyword>
<keyword evidence="2" id="KW-0175">Coiled coil</keyword>
<feature type="compositionally biased region" description="Basic and acidic residues" evidence="3">
    <location>
        <begin position="154"/>
        <end position="169"/>
    </location>
</feature>